<organism evidence="1 2">
    <name type="scientific">Flavobacterium pallidum</name>
    <dbReference type="NCBI Taxonomy" id="2172098"/>
    <lineage>
        <taxon>Bacteria</taxon>
        <taxon>Pseudomonadati</taxon>
        <taxon>Bacteroidota</taxon>
        <taxon>Flavobacteriia</taxon>
        <taxon>Flavobacteriales</taxon>
        <taxon>Flavobacteriaceae</taxon>
        <taxon>Flavobacterium</taxon>
    </lineage>
</organism>
<evidence type="ECO:0000313" key="2">
    <source>
        <dbReference type="Proteomes" id="UP000244937"/>
    </source>
</evidence>
<dbReference type="KEGG" id="fpal:HYN49_04475"/>
<evidence type="ECO:0000313" key="1">
    <source>
        <dbReference type="EMBL" id="AWI25208.1"/>
    </source>
</evidence>
<sequence length="445" mass="50451">MKKNSDSHQAMNAVNRKTNEVYAFVADKEKIHLLHYNNALFLRDTLSVDFPDKQSLSFIGYAFEGNNPVLLLADTDLKKVQQIVFDLEDKSTSVKTHDFIPKGENFICSFTQDGIFYAITTLQKASNLKFYIFSNGSLLQQTIDFSGFEFADERAETISFSDLLSRFPIEKLETQSVNALASGIQKTKLFIETGKIILTIDTNPKLTSLFQINLNDFSVNKTDFLHPVINPQNPKVSEQSNSYYNSNRLYQLKFNEEKLMLSSTDLSKPDIPQTHEVSINDTITFRHSTLWSRTGKRQPSEISVKKFFRKLDSSQVGMTVYTTMTKNTLITIGGLRETTTAGNLILGVALGAGSIAYGGSGDVVNLFDNDTAQSVYFESVFDEQFRHLDSQPEILADDYISQFLDDNDAIMLTDVFRYKDFYILAYYEKKGKRYVLRKFSDGGVD</sequence>
<dbReference type="Proteomes" id="UP000244937">
    <property type="component" value="Chromosome"/>
</dbReference>
<reference evidence="1 2" key="1">
    <citation type="submission" date="2018-05" db="EMBL/GenBank/DDBJ databases">
        <title>Genome sequencing of Flavobacterium sp. HYN0049.</title>
        <authorList>
            <person name="Yi H."/>
            <person name="Baek C."/>
        </authorList>
    </citation>
    <scope>NUCLEOTIDE SEQUENCE [LARGE SCALE GENOMIC DNA]</scope>
    <source>
        <strain evidence="1 2">HYN0049</strain>
    </source>
</reference>
<gene>
    <name evidence="1" type="ORF">HYN49_04475</name>
</gene>
<dbReference type="EMBL" id="CP029187">
    <property type="protein sequence ID" value="AWI25208.1"/>
    <property type="molecule type" value="Genomic_DNA"/>
</dbReference>
<name>A0A2S1SFL6_9FLAO</name>
<accession>A0A2S1SFL6</accession>
<protein>
    <submittedName>
        <fullName evidence="1">Uncharacterized protein</fullName>
    </submittedName>
</protein>
<keyword evidence="2" id="KW-1185">Reference proteome</keyword>
<proteinExistence type="predicted"/>
<dbReference type="AlphaFoldDB" id="A0A2S1SFL6"/>